<evidence type="ECO:0000313" key="1">
    <source>
        <dbReference type="EMBL" id="GLR87588.1"/>
    </source>
</evidence>
<protein>
    <submittedName>
        <fullName evidence="1">Uncharacterized protein</fullName>
    </submittedName>
</protein>
<dbReference type="EMBL" id="BSOW01000015">
    <property type="protein sequence ID" value="GLR87588.1"/>
    <property type="molecule type" value="Genomic_DNA"/>
</dbReference>
<name>A0ABQ6B1A4_9BRAD</name>
<dbReference type="Proteomes" id="UP001156905">
    <property type="component" value="Unassembled WGS sequence"/>
</dbReference>
<keyword evidence="2" id="KW-1185">Reference proteome</keyword>
<sequence length="133" mass="14873">MSEHAKDTGFSERHRFRRYPATTSKLRAETLDSSAAARSDRPHVGSWWLREYVAERRPKGAEYTEQSRPDRFVLSVGDAGGGQVVEGIAARMQVDEEIRIWNKGFLDKACDTLGRRAPGIAGETAIQIAVVKR</sequence>
<gene>
    <name evidence="1" type="ORF">GCM10007857_42990</name>
</gene>
<reference evidence="2" key="1">
    <citation type="journal article" date="2019" name="Int. J. Syst. Evol. Microbiol.">
        <title>The Global Catalogue of Microorganisms (GCM) 10K type strain sequencing project: providing services to taxonomists for standard genome sequencing and annotation.</title>
        <authorList>
            <consortium name="The Broad Institute Genomics Platform"/>
            <consortium name="The Broad Institute Genome Sequencing Center for Infectious Disease"/>
            <person name="Wu L."/>
            <person name="Ma J."/>
        </authorList>
    </citation>
    <scope>NUCLEOTIDE SEQUENCE [LARGE SCALE GENOMIC DNA]</scope>
    <source>
        <strain evidence="2">NBRC 102520</strain>
    </source>
</reference>
<proteinExistence type="predicted"/>
<comment type="caution">
    <text evidence="1">The sequence shown here is derived from an EMBL/GenBank/DDBJ whole genome shotgun (WGS) entry which is preliminary data.</text>
</comment>
<accession>A0ABQ6B1A4</accession>
<organism evidence="1 2">
    <name type="scientific">Bradyrhizobium iriomotense</name>
    <dbReference type="NCBI Taxonomy" id="441950"/>
    <lineage>
        <taxon>Bacteria</taxon>
        <taxon>Pseudomonadati</taxon>
        <taxon>Pseudomonadota</taxon>
        <taxon>Alphaproteobacteria</taxon>
        <taxon>Hyphomicrobiales</taxon>
        <taxon>Nitrobacteraceae</taxon>
        <taxon>Bradyrhizobium</taxon>
    </lineage>
</organism>
<evidence type="ECO:0000313" key="2">
    <source>
        <dbReference type="Proteomes" id="UP001156905"/>
    </source>
</evidence>